<dbReference type="AlphaFoldDB" id="A0A0H4A0H2"/>
<accession>A0A0H4A0H2</accession>
<proteinExistence type="predicted"/>
<dbReference type="EMBL" id="KP795655">
    <property type="protein sequence ID" value="AKN39659.1"/>
    <property type="molecule type" value="Genomic_DNA"/>
</dbReference>
<protein>
    <submittedName>
        <fullName evidence="1">Uncharacterized protein</fullName>
    </submittedName>
</protein>
<reference evidence="1" key="1">
    <citation type="journal article" date="2015" name="MBio">
        <title>Eco-Evolutionary Dynamics of Episomes among Ecologically Cohesive Bacterial Populations.</title>
        <authorList>
            <person name="Xue H."/>
            <person name="Cordero O.X."/>
            <person name="Camas F.M."/>
            <person name="Trimble W."/>
            <person name="Meyer F."/>
            <person name="Guglielmini J."/>
            <person name="Rocha E.P."/>
            <person name="Polz M.F."/>
        </authorList>
    </citation>
    <scope>NUCLEOTIDE SEQUENCE</scope>
    <source>
        <strain evidence="1">1F_97</strain>
    </source>
</reference>
<organism evidence="1">
    <name type="scientific">Vibrio sp. 1F_97</name>
    <dbReference type="NCBI Taxonomy" id="1652827"/>
    <lineage>
        <taxon>Bacteria</taxon>
        <taxon>Pseudomonadati</taxon>
        <taxon>Pseudomonadota</taxon>
        <taxon>Gammaproteobacteria</taxon>
        <taxon>Vibrionales</taxon>
        <taxon>Vibrionaceae</taxon>
        <taxon>Vibrio</taxon>
    </lineage>
</organism>
<evidence type="ECO:0000313" key="1">
    <source>
        <dbReference type="EMBL" id="AKN39659.1"/>
    </source>
</evidence>
<name>A0A0H4A0H2_9VIBR</name>
<sequence length="90" mass="10463">MAMFKHRLTKQQIEEDYTHYAFLFGVVPIYFNEQTNAVCVRNGWPEWLLDFFEGLFAVYCIAATSINPELDPMFPIKLTKEIKGSGHETN</sequence>